<keyword evidence="3" id="KW-1185">Reference proteome</keyword>
<reference evidence="2 3" key="1">
    <citation type="submission" date="2023-10" db="EMBL/GenBank/DDBJ databases">
        <title>Rubellicoccus peritrichatus gen. nov., sp. nov., isolated from an algae of coral reef tank.</title>
        <authorList>
            <person name="Luo J."/>
        </authorList>
    </citation>
    <scope>NUCLEOTIDE SEQUENCE [LARGE SCALE GENOMIC DNA]</scope>
    <source>
        <strain evidence="2 3">CR14</strain>
    </source>
</reference>
<dbReference type="RefSeq" id="WP_317831211.1">
    <property type="nucleotide sequence ID" value="NZ_CP136920.1"/>
</dbReference>
<evidence type="ECO:0000313" key="2">
    <source>
        <dbReference type="EMBL" id="WOO39348.1"/>
    </source>
</evidence>
<gene>
    <name evidence="2" type="ORF">RZN69_12050</name>
</gene>
<evidence type="ECO:0000313" key="3">
    <source>
        <dbReference type="Proteomes" id="UP001304300"/>
    </source>
</evidence>
<dbReference type="EMBL" id="CP136920">
    <property type="protein sequence ID" value="WOO39348.1"/>
    <property type="molecule type" value="Genomic_DNA"/>
</dbReference>
<proteinExistence type="predicted"/>
<dbReference type="KEGG" id="puo:RZN69_12050"/>
<accession>A0AAQ3QTG4</accession>
<feature type="chain" id="PRO_5042918849" evidence="1">
    <location>
        <begin position="22"/>
        <end position="155"/>
    </location>
</feature>
<dbReference type="Proteomes" id="UP001304300">
    <property type="component" value="Chromosome"/>
</dbReference>
<dbReference type="AlphaFoldDB" id="A0AAQ3QTG4"/>
<keyword evidence="1" id="KW-0732">Signal</keyword>
<evidence type="ECO:0000256" key="1">
    <source>
        <dbReference type="SAM" id="SignalP"/>
    </source>
</evidence>
<feature type="signal peptide" evidence="1">
    <location>
        <begin position="1"/>
        <end position="21"/>
    </location>
</feature>
<protein>
    <submittedName>
        <fullName evidence="2">Uncharacterized protein</fullName>
    </submittedName>
</protein>
<name>A0AAQ3QTG4_9BACT</name>
<sequence length="155" mass="16978">MYRFIQYILLNSIVLTGLVSAQVEISTQLPEVVDGKSLVRIEAKNTFDQPITGMRGWVVLMDAEGRVVGQRADWLIGGGKGADSKNLNAKSSPVTAELASEENLEIVMPIEHKGVAEKGKPVGEPVKAKVIVHRLIMKDGSMPDPRKYVVEPEKK</sequence>
<organism evidence="2 3">
    <name type="scientific">Rubellicoccus peritrichatus</name>
    <dbReference type="NCBI Taxonomy" id="3080537"/>
    <lineage>
        <taxon>Bacteria</taxon>
        <taxon>Pseudomonadati</taxon>
        <taxon>Verrucomicrobiota</taxon>
        <taxon>Opitutia</taxon>
        <taxon>Puniceicoccales</taxon>
        <taxon>Cerasicoccaceae</taxon>
        <taxon>Rubellicoccus</taxon>
    </lineage>
</organism>